<dbReference type="Gene3D" id="3.40.50.970">
    <property type="match status" value="1"/>
</dbReference>
<name>A0A2R6B178_9ARCH</name>
<evidence type="ECO:0000256" key="6">
    <source>
        <dbReference type="ARBA" id="ARBA00023002"/>
    </source>
</evidence>
<evidence type="ECO:0000256" key="8">
    <source>
        <dbReference type="ARBA" id="ARBA00023014"/>
    </source>
</evidence>
<dbReference type="InterPro" id="IPR011896">
    <property type="entry name" value="OFOB"/>
</dbReference>
<evidence type="ECO:0000256" key="5">
    <source>
        <dbReference type="ARBA" id="ARBA00022842"/>
    </source>
</evidence>
<dbReference type="InterPro" id="IPR029061">
    <property type="entry name" value="THDP-binding"/>
</dbReference>
<evidence type="ECO:0000259" key="10">
    <source>
        <dbReference type="Pfam" id="PF02775"/>
    </source>
</evidence>
<dbReference type="InterPro" id="IPR051457">
    <property type="entry name" value="2-oxoacid:Fd_oxidoreductase"/>
</dbReference>
<dbReference type="GO" id="GO:0045333">
    <property type="term" value="P:cellular respiration"/>
    <property type="evidence" value="ECO:0007669"/>
    <property type="project" value="UniProtKB-ARBA"/>
</dbReference>
<evidence type="ECO:0000313" key="13">
    <source>
        <dbReference type="Proteomes" id="UP000240322"/>
    </source>
</evidence>
<evidence type="ECO:0000259" key="11">
    <source>
        <dbReference type="Pfam" id="PF12367"/>
    </source>
</evidence>
<dbReference type="Pfam" id="PF02775">
    <property type="entry name" value="TPP_enzyme_C"/>
    <property type="match status" value="1"/>
</dbReference>
<accession>A0A2R6B178</accession>
<feature type="domain" description="Thiamine pyrophosphate enzyme TPP-binding" evidence="10">
    <location>
        <begin position="57"/>
        <end position="196"/>
    </location>
</feature>
<dbReference type="AlphaFoldDB" id="A0A2R6B178"/>
<evidence type="ECO:0008006" key="14">
    <source>
        <dbReference type="Google" id="ProtNLM"/>
    </source>
</evidence>
<dbReference type="Proteomes" id="UP000240322">
    <property type="component" value="Unassembled WGS sequence"/>
</dbReference>
<feature type="domain" description="Pyruvate ferredoxin oxidoreductase beta subunit C-terminal" evidence="11">
    <location>
        <begin position="200"/>
        <end position="259"/>
    </location>
</feature>
<evidence type="ECO:0000256" key="7">
    <source>
        <dbReference type="ARBA" id="ARBA00023004"/>
    </source>
</evidence>
<reference evidence="12 13" key="1">
    <citation type="submission" date="2017-04" db="EMBL/GenBank/DDBJ databases">
        <title>Novel microbial lineages endemic to geothermal iron-oxide mats fill important gaps in the evolutionary history of Archaea.</title>
        <authorList>
            <person name="Jay Z.J."/>
            <person name="Beam J.P."/>
            <person name="Dlakic M."/>
            <person name="Rusch D.B."/>
            <person name="Kozubal M.A."/>
            <person name="Inskeep W.P."/>
        </authorList>
    </citation>
    <scope>NUCLEOTIDE SEQUENCE [LARGE SCALE GENOMIC DNA]</scope>
    <source>
        <strain evidence="12">OSP_D</strain>
    </source>
</reference>
<evidence type="ECO:0000256" key="2">
    <source>
        <dbReference type="ARBA" id="ARBA00001964"/>
    </source>
</evidence>
<gene>
    <name evidence="12" type="ORF">B9Q03_00980</name>
</gene>
<protein>
    <recommendedName>
        <fullName evidence="14">2-oxoacid ferredoxin oxidoreductase</fullName>
    </recommendedName>
</protein>
<dbReference type="GO" id="GO:0051536">
    <property type="term" value="F:iron-sulfur cluster binding"/>
    <property type="evidence" value="ECO:0007669"/>
    <property type="project" value="UniProtKB-KW"/>
</dbReference>
<dbReference type="GO" id="GO:0046872">
    <property type="term" value="F:metal ion binding"/>
    <property type="evidence" value="ECO:0007669"/>
    <property type="project" value="UniProtKB-KW"/>
</dbReference>
<organism evidence="12 13">
    <name type="scientific">Candidatus Marsarchaeota G2 archaeon OSP_D</name>
    <dbReference type="NCBI Taxonomy" id="1978157"/>
    <lineage>
        <taxon>Archaea</taxon>
        <taxon>Candidatus Marsarchaeota</taxon>
        <taxon>Candidatus Marsarchaeota group 2</taxon>
    </lineage>
</organism>
<dbReference type="EMBL" id="NEXE01000004">
    <property type="protein sequence ID" value="PSN92417.1"/>
    <property type="molecule type" value="Genomic_DNA"/>
</dbReference>
<comment type="cofactor">
    <cofactor evidence="3">
        <name>[4Fe-4S] cluster</name>
        <dbReference type="ChEBI" id="CHEBI:49883"/>
    </cofactor>
</comment>
<evidence type="ECO:0000256" key="9">
    <source>
        <dbReference type="ARBA" id="ARBA00023052"/>
    </source>
</evidence>
<dbReference type="NCBIfam" id="TIGR02177">
    <property type="entry name" value="PorB_KorB"/>
    <property type="match status" value="1"/>
</dbReference>
<comment type="caution">
    <text evidence="12">The sequence shown here is derived from an EMBL/GenBank/DDBJ whole genome shotgun (WGS) entry which is preliminary data.</text>
</comment>
<keyword evidence="9" id="KW-0786">Thiamine pyrophosphate</keyword>
<keyword evidence="4" id="KW-0479">Metal-binding</keyword>
<dbReference type="SUPFAM" id="SSF52518">
    <property type="entry name" value="Thiamin diphosphate-binding fold (THDP-binding)"/>
    <property type="match status" value="1"/>
</dbReference>
<sequence length="291" mass="31536">MGVSEVPKVFTPQTPIWCPGCGDFGVLAALKKALNDLKIPPHETILVGGIGCSGHIHNDLLVYGYHSLHGRLLPTAIGIKLANPRLTVIAAGGDGDGYAIGGNHFLHALRRNPSIVYLVMNNGTYGLTKGQPSPTAQIGFEGTKEIPFEPILTALSIRSTTFVARGFSGNQVQLQFLIKEAIQHANAGKGFAFLDVLSPCVTYNDTYAEWRKSTVDMNADKSFDPTNRALVFERVLNTLQEGKIPTGLLYKGESPSFESMQLKDPASPIATQDLTPAGKIEEFKKLIARYR</sequence>
<keyword evidence="5" id="KW-0460">Magnesium</keyword>
<proteinExistence type="predicted"/>
<dbReference type="GO" id="GO:0006082">
    <property type="term" value="P:organic acid metabolic process"/>
    <property type="evidence" value="ECO:0007669"/>
    <property type="project" value="UniProtKB-ARBA"/>
</dbReference>
<evidence type="ECO:0000256" key="3">
    <source>
        <dbReference type="ARBA" id="ARBA00001966"/>
    </source>
</evidence>
<dbReference type="PANTHER" id="PTHR48084:SF4">
    <property type="entry name" value="2-OXOGLUTARATE OXIDOREDUCTASE SUBUNIT KORB"/>
    <property type="match status" value="1"/>
</dbReference>
<dbReference type="GO" id="GO:0030976">
    <property type="term" value="F:thiamine pyrophosphate binding"/>
    <property type="evidence" value="ECO:0007669"/>
    <property type="project" value="InterPro"/>
</dbReference>
<dbReference type="InterPro" id="IPR011766">
    <property type="entry name" value="TPP_enzyme_TPP-bd"/>
</dbReference>
<keyword evidence="7" id="KW-0408">Iron</keyword>
<dbReference type="GO" id="GO:0044272">
    <property type="term" value="P:sulfur compound biosynthetic process"/>
    <property type="evidence" value="ECO:0007669"/>
    <property type="project" value="UniProtKB-ARBA"/>
</dbReference>
<evidence type="ECO:0000313" key="12">
    <source>
        <dbReference type="EMBL" id="PSN92417.1"/>
    </source>
</evidence>
<dbReference type="Pfam" id="PF12367">
    <property type="entry name" value="PFO_beta_C"/>
    <property type="match status" value="1"/>
</dbReference>
<keyword evidence="8" id="KW-0411">Iron-sulfur</keyword>
<comment type="cofactor">
    <cofactor evidence="1">
        <name>Mg(2+)</name>
        <dbReference type="ChEBI" id="CHEBI:18420"/>
    </cofactor>
</comment>
<dbReference type="InterPro" id="IPR032686">
    <property type="entry name" value="PFO_beta_C"/>
</dbReference>
<evidence type="ECO:0000256" key="4">
    <source>
        <dbReference type="ARBA" id="ARBA00022723"/>
    </source>
</evidence>
<dbReference type="GO" id="GO:0016625">
    <property type="term" value="F:oxidoreductase activity, acting on the aldehyde or oxo group of donors, iron-sulfur protein as acceptor"/>
    <property type="evidence" value="ECO:0007669"/>
    <property type="project" value="UniProtKB-ARBA"/>
</dbReference>
<keyword evidence="6" id="KW-0560">Oxidoreductase</keyword>
<evidence type="ECO:0000256" key="1">
    <source>
        <dbReference type="ARBA" id="ARBA00001946"/>
    </source>
</evidence>
<dbReference type="PANTHER" id="PTHR48084">
    <property type="entry name" value="2-OXOGLUTARATE OXIDOREDUCTASE SUBUNIT KORB-RELATED"/>
    <property type="match status" value="1"/>
</dbReference>
<comment type="cofactor">
    <cofactor evidence="2">
        <name>thiamine diphosphate</name>
        <dbReference type="ChEBI" id="CHEBI:58937"/>
    </cofactor>
</comment>
<dbReference type="CDD" id="cd03375">
    <property type="entry name" value="TPP_OGFOR"/>
    <property type="match status" value="1"/>
</dbReference>